<dbReference type="GO" id="GO:0000049">
    <property type="term" value="F:tRNA binding"/>
    <property type="evidence" value="ECO:0007669"/>
    <property type="project" value="TreeGrafter"/>
</dbReference>
<dbReference type="PANTHER" id="PTHR15239">
    <property type="entry name" value="NUCLEAR EXPORT MEDIATOR FACTOR NEMF"/>
    <property type="match status" value="1"/>
</dbReference>
<evidence type="ECO:0000256" key="1">
    <source>
        <dbReference type="SAM" id="MobiDB-lite"/>
    </source>
</evidence>
<dbReference type="NCBIfam" id="NF041120">
    <property type="entry name" value="RqcH_arch"/>
    <property type="match status" value="1"/>
</dbReference>
<dbReference type="PANTHER" id="PTHR15239:SF6">
    <property type="entry name" value="RIBOSOME QUALITY CONTROL COMPLEX SUBUNIT NEMF"/>
    <property type="match status" value="1"/>
</dbReference>
<dbReference type="InterPro" id="IPR051608">
    <property type="entry name" value="RQC_Subunit_NEMF"/>
</dbReference>
<evidence type="ECO:0000259" key="2">
    <source>
        <dbReference type="Pfam" id="PF05670"/>
    </source>
</evidence>
<dbReference type="EMBL" id="KP211793">
    <property type="protein sequence ID" value="ANV78670.1"/>
    <property type="molecule type" value="Genomic_DNA"/>
</dbReference>
<dbReference type="Pfam" id="PF05833">
    <property type="entry name" value="NFACT_N"/>
    <property type="match status" value="1"/>
</dbReference>
<dbReference type="InterPro" id="IPR008532">
    <property type="entry name" value="NFACT_RNA-bd"/>
</dbReference>
<dbReference type="Pfam" id="PF05670">
    <property type="entry name" value="NFACT-R_1"/>
    <property type="match status" value="1"/>
</dbReference>
<proteinExistence type="predicted"/>
<feature type="region of interest" description="Disordered" evidence="1">
    <location>
        <begin position="452"/>
        <end position="479"/>
    </location>
</feature>
<feature type="compositionally biased region" description="Basic and acidic residues" evidence="1">
    <location>
        <begin position="452"/>
        <end position="468"/>
    </location>
</feature>
<reference evidence="3" key="2">
    <citation type="journal article" date="2015" name="ISME J.">
        <title>A new class of marine Euryarchaeota group II from the Mediterranean deep chlorophyll maximum.</title>
        <authorList>
            <person name="Martin-Cuadrado A.B."/>
            <person name="Garcia-Heredia I."/>
            <person name="Molto A.G."/>
            <person name="Lopez-Ubeda R."/>
            <person name="Kimes N."/>
            <person name="Lopez-Garcia P."/>
            <person name="Moreira D."/>
            <person name="Rodriguez-Valera F."/>
        </authorList>
    </citation>
    <scope>NUCLEOTIDE SEQUENCE</scope>
</reference>
<evidence type="ECO:0000313" key="3">
    <source>
        <dbReference type="EMBL" id="ANV78670.1"/>
    </source>
</evidence>
<name>A0A1B1T8R4_9ARCH</name>
<dbReference type="GO" id="GO:0072344">
    <property type="term" value="P:rescue of stalled ribosome"/>
    <property type="evidence" value="ECO:0007669"/>
    <property type="project" value="TreeGrafter"/>
</dbReference>
<accession>A0A1B1T8R4</accession>
<dbReference type="GO" id="GO:1990112">
    <property type="term" value="C:RQC complex"/>
    <property type="evidence" value="ECO:0007669"/>
    <property type="project" value="TreeGrafter"/>
</dbReference>
<protein>
    <submittedName>
        <fullName evidence="3">Putative RNA-binding protein</fullName>
    </submittedName>
</protein>
<feature type="domain" description="NFACT RNA-binding" evidence="2">
    <location>
        <begin position="495"/>
        <end position="636"/>
    </location>
</feature>
<sequence>MKDDAYGTVRDMREQASSFDVARIVRELSSMIGARARKAYQPHYEQVVIRLNPKGSPSSDLVIVSGRRLYLSQRDRPMPSQPSQFAMVLRKHMNNSRLIEVKQLGFDRIISMTFEHGSGKLKLIIELFRDGNVLLLDDDGVIIQPLTHAKYASRSLKRGVQYVPPPAAVDPREMNREKLDKLLDESDDDLIRTLAARGNLGRIYGSAICASASLEENLKAKDLNDEQREVLDTAIISLLEELANNDSSRMWFENKEILEKWNKTNDLNERDELSGEIKEISPIDLKYLDSELSVEIDTLCSGYDAAFGSHDASAFIRREEEKLIEIGQDEGEKKAKLERRADQQRNAIERFLSQAAINQELGKAMQENWPHLETIMSQFNEAISKFTWQEVSEKVREIQWIDRLDPKKGTFVAFLPDEQGEPGASVTLYANKTVHQNAQRYFQDARTLKEKSKGARKALENTENAKSKQEKRRKKDVAAGRVRGIQRSKKFWFEKYRWAILDNGHIIVGGRDARGNDTIVRKHLNSNDLYIHADLHGAPSCSLKLKDGFTIMGDISESQNGIKSMQIAQNLGEGVDDARELDEIIISQAAQIAVCWSRAWGSGGAAATAFHVRPSQVSKQTESGESLGRGSFVVRGKRTWHRDMHLEIGMGIGVINGVPLPVCGTVETISKIFEKWIKIIPGREKKESIANKIAKATGLIQDDVLASLPPGGCSVEDHGLMNKS</sequence>
<organism evidence="3">
    <name type="scientific">uncultured Poseidoniia archaeon</name>
    <dbReference type="NCBI Taxonomy" id="1697135"/>
    <lineage>
        <taxon>Archaea</taxon>
        <taxon>Methanobacteriati</taxon>
        <taxon>Thermoplasmatota</taxon>
        <taxon>Candidatus Poseidoniia</taxon>
        <taxon>environmental samples</taxon>
    </lineage>
</organism>
<dbReference type="Gene3D" id="2.30.310.10">
    <property type="entry name" value="ibrinogen binding protein from staphylococcus aureus domain"/>
    <property type="match status" value="1"/>
</dbReference>
<reference evidence="3" key="1">
    <citation type="submission" date="2014-11" db="EMBL/GenBank/DDBJ databases">
        <authorList>
            <person name="Zhu J."/>
            <person name="Qi W."/>
            <person name="Song R."/>
        </authorList>
    </citation>
    <scope>NUCLEOTIDE SEQUENCE</scope>
</reference>
<dbReference type="GO" id="GO:0043023">
    <property type="term" value="F:ribosomal large subunit binding"/>
    <property type="evidence" value="ECO:0007669"/>
    <property type="project" value="TreeGrafter"/>
</dbReference>
<dbReference type="AlphaFoldDB" id="A0A1B1T8R4"/>